<comment type="subcellular location">
    <subcellularLocation>
        <location evidence="1">Cell membrane</location>
        <topology evidence="1">Multi-pass membrane protein</topology>
    </subcellularLocation>
</comment>
<dbReference type="KEGG" id="tfl:RPIT_05670"/>
<reference evidence="9 10" key="1">
    <citation type="journal article" date="2016" name="Int. J. Syst. Evol. Microbiol.">
        <title>Tessaracoccus flavus sp. nov., isolated from the drainage system of a lindane-producing factory.</title>
        <authorList>
            <person name="Kumari R."/>
            <person name="Singh P."/>
            <person name="Schumann P."/>
            <person name="Lal R."/>
        </authorList>
    </citation>
    <scope>NUCLEOTIDE SEQUENCE [LARGE SCALE GENOMIC DNA]</scope>
    <source>
        <strain evidence="9 10">RP1T</strain>
    </source>
</reference>
<dbReference type="OrthoDB" id="9815120at2"/>
<accession>A0A1Q2CE07</accession>
<dbReference type="InterPro" id="IPR000620">
    <property type="entry name" value="EamA_dom"/>
</dbReference>
<feature type="transmembrane region" description="Helical" evidence="7">
    <location>
        <begin position="44"/>
        <end position="62"/>
    </location>
</feature>
<dbReference type="STRING" id="1610493.RPIT_05670"/>
<evidence type="ECO:0000256" key="1">
    <source>
        <dbReference type="ARBA" id="ARBA00004651"/>
    </source>
</evidence>
<evidence type="ECO:0000256" key="6">
    <source>
        <dbReference type="ARBA" id="ARBA00023136"/>
    </source>
</evidence>
<protein>
    <submittedName>
        <fullName evidence="9">EamA family transporter</fullName>
    </submittedName>
</protein>
<comment type="similarity">
    <text evidence="2">Belongs to the EamA transporter family.</text>
</comment>
<dbReference type="PANTHER" id="PTHR42920">
    <property type="entry name" value="OS03G0707200 PROTEIN-RELATED"/>
    <property type="match status" value="1"/>
</dbReference>
<dbReference type="GO" id="GO:0005886">
    <property type="term" value="C:plasma membrane"/>
    <property type="evidence" value="ECO:0007669"/>
    <property type="project" value="UniProtKB-SubCell"/>
</dbReference>
<sequence length="292" mass="30354">MVVVEAYSSAVARVNPVVLVLIAIASVQFGAAVAKGIFTAAHPATLSFLRVTIATTVFLVIARPRWSGRTLRDWLLVLGYGLCLAGMNLAIYLSFARIPIGVAVTLEFVGPLALAVIGSRRLIDLGWVLLAAMGVGLLGALPIGLDPVGVALALLAGAMWAGYIALAGPMGRRWEGLSGLTTGSLLGFVILAVPGLLLAGDSLGRSSVWATMALVALLSTVIPYGLELHARRSIKASTFGILMSIEPAAAAIFAWLVLGEWLGWVEWLAMALVITASVGAVRGAHVTRRPAG</sequence>
<feature type="transmembrane region" description="Helical" evidence="7">
    <location>
        <begin position="17"/>
        <end position="38"/>
    </location>
</feature>
<dbReference type="InterPro" id="IPR037185">
    <property type="entry name" value="EmrE-like"/>
</dbReference>
<feature type="transmembrane region" description="Helical" evidence="7">
    <location>
        <begin position="125"/>
        <end position="144"/>
    </location>
</feature>
<feature type="transmembrane region" description="Helical" evidence="7">
    <location>
        <begin position="180"/>
        <end position="200"/>
    </location>
</feature>
<feature type="transmembrane region" description="Helical" evidence="7">
    <location>
        <begin position="264"/>
        <end position="284"/>
    </location>
</feature>
<dbReference type="Proteomes" id="UP000188324">
    <property type="component" value="Chromosome"/>
</dbReference>
<dbReference type="EMBL" id="CP019605">
    <property type="protein sequence ID" value="AQP44362.1"/>
    <property type="molecule type" value="Genomic_DNA"/>
</dbReference>
<dbReference type="AlphaFoldDB" id="A0A1Q2CE07"/>
<dbReference type="InterPro" id="IPR051258">
    <property type="entry name" value="Diverse_Substrate_Transporter"/>
</dbReference>
<dbReference type="Pfam" id="PF00892">
    <property type="entry name" value="EamA"/>
    <property type="match status" value="1"/>
</dbReference>
<keyword evidence="5 7" id="KW-1133">Transmembrane helix</keyword>
<feature type="transmembrane region" description="Helical" evidence="7">
    <location>
        <begin position="74"/>
        <end position="92"/>
    </location>
</feature>
<proteinExistence type="inferred from homology"/>
<dbReference type="SUPFAM" id="SSF103481">
    <property type="entry name" value="Multidrug resistance efflux transporter EmrE"/>
    <property type="match status" value="1"/>
</dbReference>
<dbReference type="PANTHER" id="PTHR42920:SF5">
    <property type="entry name" value="EAMA DOMAIN-CONTAINING PROTEIN"/>
    <property type="match status" value="1"/>
</dbReference>
<feature type="transmembrane region" description="Helical" evidence="7">
    <location>
        <begin position="150"/>
        <end position="168"/>
    </location>
</feature>
<evidence type="ECO:0000256" key="7">
    <source>
        <dbReference type="SAM" id="Phobius"/>
    </source>
</evidence>
<feature type="transmembrane region" description="Helical" evidence="7">
    <location>
        <begin position="238"/>
        <end position="258"/>
    </location>
</feature>
<keyword evidence="6 7" id="KW-0472">Membrane</keyword>
<evidence type="ECO:0000256" key="4">
    <source>
        <dbReference type="ARBA" id="ARBA00022692"/>
    </source>
</evidence>
<feature type="transmembrane region" description="Helical" evidence="7">
    <location>
        <begin position="98"/>
        <end position="118"/>
    </location>
</feature>
<keyword evidence="4 7" id="KW-0812">Transmembrane</keyword>
<evidence type="ECO:0000256" key="5">
    <source>
        <dbReference type="ARBA" id="ARBA00022989"/>
    </source>
</evidence>
<keyword evidence="3" id="KW-1003">Cell membrane</keyword>
<evidence type="ECO:0000259" key="8">
    <source>
        <dbReference type="Pfam" id="PF00892"/>
    </source>
</evidence>
<evidence type="ECO:0000313" key="10">
    <source>
        <dbReference type="Proteomes" id="UP000188324"/>
    </source>
</evidence>
<keyword evidence="10" id="KW-1185">Reference proteome</keyword>
<evidence type="ECO:0000256" key="2">
    <source>
        <dbReference type="ARBA" id="ARBA00007362"/>
    </source>
</evidence>
<feature type="domain" description="EamA" evidence="8">
    <location>
        <begin position="149"/>
        <end position="279"/>
    </location>
</feature>
<evidence type="ECO:0000313" key="9">
    <source>
        <dbReference type="EMBL" id="AQP44362.1"/>
    </source>
</evidence>
<gene>
    <name evidence="9" type="ORF">RPIT_05670</name>
</gene>
<evidence type="ECO:0000256" key="3">
    <source>
        <dbReference type="ARBA" id="ARBA00022475"/>
    </source>
</evidence>
<name>A0A1Q2CE07_9ACTN</name>
<feature type="transmembrane region" description="Helical" evidence="7">
    <location>
        <begin position="206"/>
        <end position="226"/>
    </location>
</feature>
<organism evidence="9 10">
    <name type="scientific">Tessaracoccus flavus</name>
    <dbReference type="NCBI Taxonomy" id="1610493"/>
    <lineage>
        <taxon>Bacteria</taxon>
        <taxon>Bacillati</taxon>
        <taxon>Actinomycetota</taxon>
        <taxon>Actinomycetes</taxon>
        <taxon>Propionibacteriales</taxon>
        <taxon>Propionibacteriaceae</taxon>
        <taxon>Tessaracoccus</taxon>
    </lineage>
</organism>